<accession>A0A8T4HEM6</accession>
<name>A0A8T4HEM6_9SPHI</name>
<sequence>MGGSKITFKKKVWDIRSKKDLINLICQKHKCSKSKVIKMVGMVTSSYYRRSNHGKKGNRPTEFTHHETDGMVCQSVVVEAIKSILEHEFIDCGYRLMTHYLKRAGYHINHKKLYRIMKEAGLLKLENRINRSGSGRKFVKFRKVKTSKPMECLEMDIKMVWIPNVGKNAYLLSVIDVHTRRILTDYFSFNIKQNHVIALLSQLFEDYNYPESVVIRSDNGSQFIAKKVREYLSIIGVQQEFTHVATPEENAHIEAYHGILKKEVFTRFEYSNFGQIQQILKRFVHFYNNERLHGLLGKITPMEKWNKDKHLILKKDLVA</sequence>
<feature type="domain" description="Integrase catalytic" evidence="1">
    <location>
        <begin position="145"/>
        <end position="309"/>
    </location>
</feature>
<dbReference type="InterPro" id="IPR025948">
    <property type="entry name" value="HTH-like_dom"/>
</dbReference>
<dbReference type="Pfam" id="PF13333">
    <property type="entry name" value="rve_2"/>
    <property type="match status" value="1"/>
</dbReference>
<comment type="caution">
    <text evidence="2">The sequence shown here is derived from an EMBL/GenBank/DDBJ whole genome shotgun (WGS) entry which is preliminary data.</text>
</comment>
<dbReference type="GO" id="GO:0003676">
    <property type="term" value="F:nucleic acid binding"/>
    <property type="evidence" value="ECO:0007669"/>
    <property type="project" value="InterPro"/>
</dbReference>
<evidence type="ECO:0000313" key="2">
    <source>
        <dbReference type="EMBL" id="MBP3944596.1"/>
    </source>
</evidence>
<dbReference type="PANTHER" id="PTHR46889:SF4">
    <property type="entry name" value="TRANSPOSASE INSO FOR INSERTION SEQUENCE ELEMENT IS911B-RELATED"/>
    <property type="match status" value="1"/>
</dbReference>
<dbReference type="PROSITE" id="PS50994">
    <property type="entry name" value="INTEGRASE"/>
    <property type="match status" value="1"/>
</dbReference>
<dbReference type="GO" id="GO:0015074">
    <property type="term" value="P:DNA integration"/>
    <property type="evidence" value="ECO:0007669"/>
    <property type="project" value="InterPro"/>
</dbReference>
<dbReference type="NCBIfam" id="NF033516">
    <property type="entry name" value="transpos_IS3"/>
    <property type="match status" value="1"/>
</dbReference>
<keyword evidence="3" id="KW-1185">Reference proteome</keyword>
<evidence type="ECO:0000259" key="1">
    <source>
        <dbReference type="PROSITE" id="PS50994"/>
    </source>
</evidence>
<dbReference type="InterPro" id="IPR036397">
    <property type="entry name" value="RNaseH_sf"/>
</dbReference>
<dbReference type="PANTHER" id="PTHR46889">
    <property type="entry name" value="TRANSPOSASE INSF FOR INSERTION SEQUENCE IS3B-RELATED"/>
    <property type="match status" value="1"/>
</dbReference>
<proteinExistence type="predicted"/>
<dbReference type="Gene3D" id="3.30.420.10">
    <property type="entry name" value="Ribonuclease H-like superfamily/Ribonuclease H"/>
    <property type="match status" value="1"/>
</dbReference>
<dbReference type="EMBL" id="JAGKSB010000033">
    <property type="protein sequence ID" value="MBP3944596.1"/>
    <property type="molecule type" value="Genomic_DNA"/>
</dbReference>
<evidence type="ECO:0000313" key="3">
    <source>
        <dbReference type="Proteomes" id="UP000679691"/>
    </source>
</evidence>
<dbReference type="InterPro" id="IPR001584">
    <property type="entry name" value="Integrase_cat-core"/>
</dbReference>
<dbReference type="InterPro" id="IPR012337">
    <property type="entry name" value="RNaseH-like_sf"/>
</dbReference>
<dbReference type="InterPro" id="IPR048020">
    <property type="entry name" value="Transpos_IS3"/>
</dbReference>
<gene>
    <name evidence="2" type="ORF">J5U18_13750</name>
</gene>
<dbReference type="Pfam" id="PF00665">
    <property type="entry name" value="rve"/>
    <property type="match status" value="1"/>
</dbReference>
<dbReference type="InterPro" id="IPR050900">
    <property type="entry name" value="Transposase_IS3/IS150/IS904"/>
</dbReference>
<dbReference type="Pfam" id="PF13276">
    <property type="entry name" value="HTH_21"/>
    <property type="match status" value="1"/>
</dbReference>
<dbReference type="Proteomes" id="UP000679691">
    <property type="component" value="Unassembled WGS sequence"/>
</dbReference>
<reference evidence="2" key="1">
    <citation type="submission" date="2021-03" db="EMBL/GenBank/DDBJ databases">
        <authorList>
            <person name="Lu T."/>
            <person name="Wang Q."/>
            <person name="Han X."/>
        </authorList>
    </citation>
    <scope>NUCLEOTIDE SEQUENCE</scope>
    <source>
        <strain evidence="2">WQ 2009</strain>
    </source>
</reference>
<dbReference type="SUPFAM" id="SSF53098">
    <property type="entry name" value="Ribonuclease H-like"/>
    <property type="match status" value="1"/>
</dbReference>
<protein>
    <submittedName>
        <fullName evidence="2">IS3 family transposase</fullName>
    </submittedName>
</protein>
<dbReference type="AlphaFoldDB" id="A0A8T4HEM6"/>
<organism evidence="2 3">
    <name type="scientific">Rhinopithecimicrobium faecis</name>
    <dbReference type="NCBI Taxonomy" id="2820698"/>
    <lineage>
        <taxon>Bacteria</taxon>
        <taxon>Pseudomonadati</taxon>
        <taxon>Bacteroidota</taxon>
        <taxon>Sphingobacteriia</taxon>
        <taxon>Sphingobacteriales</taxon>
        <taxon>Sphingobacteriaceae</taxon>
        <taxon>Rhinopithecimicrobium</taxon>
    </lineage>
</organism>